<keyword evidence="3" id="KW-1185">Reference proteome</keyword>
<feature type="region of interest" description="Disordered" evidence="1">
    <location>
        <begin position="189"/>
        <end position="210"/>
    </location>
</feature>
<organism evidence="2 3">
    <name type="scientific">Bambusicola thoracicus</name>
    <name type="common">Chinese bamboo-partridge</name>
    <name type="synonym">Perdix thoracica</name>
    <dbReference type="NCBI Taxonomy" id="9083"/>
    <lineage>
        <taxon>Eukaryota</taxon>
        <taxon>Metazoa</taxon>
        <taxon>Chordata</taxon>
        <taxon>Craniata</taxon>
        <taxon>Vertebrata</taxon>
        <taxon>Euteleostomi</taxon>
        <taxon>Archelosauria</taxon>
        <taxon>Archosauria</taxon>
        <taxon>Dinosauria</taxon>
        <taxon>Saurischia</taxon>
        <taxon>Theropoda</taxon>
        <taxon>Coelurosauria</taxon>
        <taxon>Aves</taxon>
        <taxon>Neognathae</taxon>
        <taxon>Galloanserae</taxon>
        <taxon>Galliformes</taxon>
        <taxon>Phasianidae</taxon>
        <taxon>Perdicinae</taxon>
        <taxon>Bambusicola</taxon>
    </lineage>
</organism>
<feature type="compositionally biased region" description="Pro residues" evidence="1">
    <location>
        <begin position="19"/>
        <end position="28"/>
    </location>
</feature>
<name>A0A2P4S8D0_BAMTH</name>
<evidence type="ECO:0008006" key="4">
    <source>
        <dbReference type="Google" id="ProtNLM"/>
    </source>
</evidence>
<dbReference type="EMBL" id="PPHD01084337">
    <property type="protein sequence ID" value="POI20374.1"/>
    <property type="molecule type" value="Genomic_DNA"/>
</dbReference>
<dbReference type="AlphaFoldDB" id="A0A2P4S8D0"/>
<dbReference type="OrthoDB" id="654211at2759"/>
<protein>
    <recommendedName>
        <fullName evidence="4">KRAB domain-containing protein</fullName>
    </recommendedName>
</protein>
<reference evidence="2 3" key="1">
    <citation type="submission" date="2018-01" db="EMBL/GenBank/DDBJ databases">
        <title>Comparison of the Chinese Bamboo Partridge and Red Junglefowl genome sequences highlights the importance of demography in genome evolution.</title>
        <authorList>
            <person name="Tiley G.P."/>
            <person name="Kimball R.T."/>
            <person name="Braun E.L."/>
            <person name="Burleigh J.G."/>
        </authorList>
    </citation>
    <scope>NUCLEOTIDE SEQUENCE [LARGE SCALE GENOMIC DNA]</scope>
    <source>
        <strain evidence="2">RTK389</strain>
        <tissue evidence="2">Blood</tissue>
    </source>
</reference>
<sequence length="210" mass="23184">MARWGPAQEPEWGPDAWQPLPPQPPGPVAVPSEGVKPPVVHEISLWTVVAAVQAVERKVEAQALRLLSLEGRAETAEKKMSELEKAVLEVGGQLERRWAALTALLQESARRLEHVERQLRHRACWAPRHGLGSGGDEPQVDGVDLEKELHTFWLFRERPQLRPGHGAFPHELCAVTQAYKGAVWGETRQGSAQEVPPAIPGPCVSSLQDR</sequence>
<evidence type="ECO:0000313" key="3">
    <source>
        <dbReference type="Proteomes" id="UP000237246"/>
    </source>
</evidence>
<evidence type="ECO:0000313" key="2">
    <source>
        <dbReference type="EMBL" id="POI20374.1"/>
    </source>
</evidence>
<gene>
    <name evidence="2" type="ORF">CIB84_015880</name>
</gene>
<proteinExistence type="predicted"/>
<accession>A0A2P4S8D0</accession>
<dbReference type="Proteomes" id="UP000237246">
    <property type="component" value="Unassembled WGS sequence"/>
</dbReference>
<comment type="caution">
    <text evidence="2">The sequence shown here is derived from an EMBL/GenBank/DDBJ whole genome shotgun (WGS) entry which is preliminary data.</text>
</comment>
<evidence type="ECO:0000256" key="1">
    <source>
        <dbReference type="SAM" id="MobiDB-lite"/>
    </source>
</evidence>
<feature type="region of interest" description="Disordered" evidence="1">
    <location>
        <begin position="1"/>
        <end position="33"/>
    </location>
</feature>